<organism evidence="1">
    <name type="scientific">Zea mays</name>
    <name type="common">Maize</name>
    <dbReference type="NCBI Taxonomy" id="4577"/>
    <lineage>
        <taxon>Eukaryota</taxon>
        <taxon>Viridiplantae</taxon>
        <taxon>Streptophyta</taxon>
        <taxon>Embryophyta</taxon>
        <taxon>Tracheophyta</taxon>
        <taxon>Spermatophyta</taxon>
        <taxon>Magnoliopsida</taxon>
        <taxon>Liliopsida</taxon>
        <taxon>Poales</taxon>
        <taxon>Poaceae</taxon>
        <taxon>PACMAD clade</taxon>
        <taxon>Panicoideae</taxon>
        <taxon>Andropogonodae</taxon>
        <taxon>Andropogoneae</taxon>
        <taxon>Tripsacinae</taxon>
        <taxon>Zea</taxon>
    </lineage>
</organism>
<accession>C0P372</accession>
<dbReference type="AlphaFoldDB" id="C0P372"/>
<protein>
    <submittedName>
        <fullName evidence="1">Uncharacterized protein</fullName>
    </submittedName>
</protein>
<name>C0P372_MAIZE</name>
<sequence>MIQTKLLNHATDLIVGLYITRGETICLYQDTFRVLMLQWFGLHALTIL</sequence>
<dbReference type="EMBL" id="BT062741">
    <property type="protein sequence ID" value="ACN27438.1"/>
    <property type="molecule type" value="mRNA"/>
</dbReference>
<proteinExistence type="evidence at transcript level"/>
<evidence type="ECO:0000313" key="1">
    <source>
        <dbReference type="EMBL" id="ACN27438.1"/>
    </source>
</evidence>
<reference evidence="1" key="1">
    <citation type="journal article" date="2009" name="PLoS Genet.">
        <title>Sequencing, mapping, and analysis of 27,455 maize full-length cDNAs.</title>
        <authorList>
            <person name="Soderlund C."/>
            <person name="Descour A."/>
            <person name="Kudrna D."/>
            <person name="Bomhoff M."/>
            <person name="Boyd L."/>
            <person name="Currie J."/>
            <person name="Angelova A."/>
            <person name="Collura K."/>
            <person name="Wissotski M."/>
            <person name="Ashley E."/>
            <person name="Morrow D."/>
            <person name="Fernandes J."/>
            <person name="Walbot V."/>
            <person name="Yu Y."/>
        </authorList>
    </citation>
    <scope>NUCLEOTIDE SEQUENCE</scope>
    <source>
        <strain evidence="1">B73</strain>
    </source>
</reference>